<accession>A0AAE4SDJ8</accession>
<protein>
    <submittedName>
        <fullName evidence="2">Uncharacterized protein</fullName>
    </submittedName>
</protein>
<feature type="transmembrane region" description="Helical" evidence="1">
    <location>
        <begin position="301"/>
        <end position="322"/>
    </location>
</feature>
<dbReference type="EMBL" id="JAWDKD010000020">
    <property type="protein sequence ID" value="MDV0447457.1"/>
    <property type="molecule type" value="Genomic_DNA"/>
</dbReference>
<dbReference type="Proteomes" id="UP001271789">
    <property type="component" value="Unassembled WGS sequence"/>
</dbReference>
<evidence type="ECO:0000313" key="3">
    <source>
        <dbReference type="Proteomes" id="UP001271789"/>
    </source>
</evidence>
<organism evidence="2 3">
    <name type="scientific">Methanolapillus africanus</name>
    <dbReference type="NCBI Taxonomy" id="3028297"/>
    <lineage>
        <taxon>Archaea</taxon>
        <taxon>Methanobacteriati</taxon>
        <taxon>Methanobacteriota</taxon>
        <taxon>Stenosarchaea group</taxon>
        <taxon>Methanomicrobia</taxon>
        <taxon>Methanosarcinales</taxon>
        <taxon>Methanosarcinaceae</taxon>
        <taxon>Methanolapillus</taxon>
    </lineage>
</organism>
<proteinExistence type="predicted"/>
<keyword evidence="1" id="KW-1133">Transmembrane helix</keyword>
<gene>
    <name evidence="2" type="ORF">MsAg5_13520</name>
</gene>
<keyword evidence="1" id="KW-0812">Transmembrane</keyword>
<comment type="caution">
    <text evidence="2">The sequence shown here is derived from an EMBL/GenBank/DDBJ whole genome shotgun (WGS) entry which is preliminary data.</text>
</comment>
<dbReference type="AlphaFoldDB" id="A0AAE4SDJ8"/>
<evidence type="ECO:0000313" key="2">
    <source>
        <dbReference type="EMBL" id="MDV0447457.1"/>
    </source>
</evidence>
<sequence>MNKTFLKIIFISMFFCLILVPCSGTGDQTTIFITDPSILEEFENQNDTYRVAGEIPYKTGEDAEEWFAELNVIAKEFWKNDSNIIYKHPCGPVNNIEAHPEGYIFVGLDSRSHIIDEDLNDIVREVSKTAEQHGINNVPIVIGVTPYGTTDIGIPEKYYPPTKPSYFENLSGREGVLKTSGLVPEKERGKEAYKWNQKLSGVVNEVGMNKSFEKYRYPNGPIGAFFVDYDTVLIFIYDDYGDITDQELNDITNMVIKTGEKKGVRNVPIAIYGNNTIIGSGPVTNESDTNGTDSEDQNENIPGFGITVSLLGFVLLIGLVYIQNRSK</sequence>
<reference evidence="2" key="1">
    <citation type="submission" date="2023-06" db="EMBL/GenBank/DDBJ databases">
        <title>Genome sequence of Methanosarcinaceae archaeon Ag5.</title>
        <authorList>
            <person name="Protasov E."/>
            <person name="Platt K."/>
            <person name="Poehlein A."/>
            <person name="Daniel R."/>
            <person name="Brune A."/>
        </authorList>
    </citation>
    <scope>NUCLEOTIDE SEQUENCE</scope>
    <source>
        <strain evidence="2">Ag5</strain>
    </source>
</reference>
<name>A0AAE4SDJ8_9EURY</name>
<keyword evidence="3" id="KW-1185">Reference proteome</keyword>
<keyword evidence="1" id="KW-0472">Membrane</keyword>
<evidence type="ECO:0000256" key="1">
    <source>
        <dbReference type="SAM" id="Phobius"/>
    </source>
</evidence>